<feature type="transmembrane region" description="Helical" evidence="2">
    <location>
        <begin position="6"/>
        <end position="29"/>
    </location>
</feature>
<evidence type="ECO:0000313" key="4">
    <source>
        <dbReference type="Proteomes" id="UP001233673"/>
    </source>
</evidence>
<feature type="region of interest" description="Disordered" evidence="1">
    <location>
        <begin position="53"/>
        <end position="110"/>
    </location>
</feature>
<evidence type="ECO:0008006" key="5">
    <source>
        <dbReference type="Google" id="ProtNLM"/>
    </source>
</evidence>
<evidence type="ECO:0000256" key="2">
    <source>
        <dbReference type="SAM" id="Phobius"/>
    </source>
</evidence>
<keyword evidence="2" id="KW-0812">Transmembrane</keyword>
<comment type="caution">
    <text evidence="3">The sequence shown here is derived from an EMBL/GenBank/DDBJ whole genome shotgun (WGS) entry which is preliminary data.</text>
</comment>
<keyword evidence="4" id="KW-1185">Reference proteome</keyword>
<evidence type="ECO:0000313" key="3">
    <source>
        <dbReference type="EMBL" id="MDP5183831.1"/>
    </source>
</evidence>
<protein>
    <recommendedName>
        <fullName evidence="5">Secreted protein</fullName>
    </recommendedName>
</protein>
<organism evidence="3 4">
    <name type="scientific">Blastococcus carthaginiensis</name>
    <dbReference type="NCBI Taxonomy" id="3050034"/>
    <lineage>
        <taxon>Bacteria</taxon>
        <taxon>Bacillati</taxon>
        <taxon>Actinomycetota</taxon>
        <taxon>Actinomycetes</taxon>
        <taxon>Geodermatophilales</taxon>
        <taxon>Geodermatophilaceae</taxon>
        <taxon>Blastococcus</taxon>
    </lineage>
</organism>
<reference evidence="4" key="1">
    <citation type="submission" date="2023-05" db="EMBL/GenBank/DDBJ databases">
        <title>Draft genome of Pseudofrankia sp. BMG5.37.</title>
        <authorList>
            <person name="Gtari M."/>
            <person name="Ghodhbane F."/>
            <person name="Sbissi I."/>
        </authorList>
    </citation>
    <scope>NUCLEOTIDE SEQUENCE [LARGE SCALE GENOMIC DNA]</scope>
    <source>
        <strain evidence="4">BMG 814</strain>
    </source>
</reference>
<sequence>MSWVLIFITVWVVVALVAAIAIGAVVRLADHEAQAARDRSVYPDTWPDLHPADVALPHPAFPADEGPWRVPGRTTAEPPPRRGRQPGRPAVQRPVPPAERAPSDREAGLA</sequence>
<dbReference type="EMBL" id="JASNFN010000016">
    <property type="protein sequence ID" value="MDP5183831.1"/>
    <property type="molecule type" value="Genomic_DNA"/>
</dbReference>
<dbReference type="RefSeq" id="WP_306000438.1">
    <property type="nucleotide sequence ID" value="NZ_JASNFN010000016.1"/>
</dbReference>
<feature type="compositionally biased region" description="Basic and acidic residues" evidence="1">
    <location>
        <begin position="101"/>
        <end position="110"/>
    </location>
</feature>
<proteinExistence type="predicted"/>
<keyword evidence="2" id="KW-0472">Membrane</keyword>
<gene>
    <name evidence="3" type="ORF">QOZ88_14420</name>
</gene>
<dbReference type="Proteomes" id="UP001233673">
    <property type="component" value="Unassembled WGS sequence"/>
</dbReference>
<name>A0ABT9IE18_9ACTN</name>
<evidence type="ECO:0000256" key="1">
    <source>
        <dbReference type="SAM" id="MobiDB-lite"/>
    </source>
</evidence>
<keyword evidence="2" id="KW-1133">Transmembrane helix</keyword>
<accession>A0ABT9IE18</accession>